<dbReference type="OrthoDB" id="981626at2"/>
<sequence length="148" mass="17212">MKRLLFILFIAIATVSNAQEANWITDFDQAKKVAKKTNKPILMYFTGSDWCGPCKMLKKDFWQNPEFLKQSKDFVLLEVDVPFREDIITPEQFKKNKELQKKYNKEGAFPTLLALDANGKIKERISAYSMLRDTSGYFAFLDKARAIR</sequence>
<evidence type="ECO:0000256" key="2">
    <source>
        <dbReference type="SAM" id="SignalP"/>
    </source>
</evidence>
<dbReference type="SUPFAM" id="SSF52833">
    <property type="entry name" value="Thioredoxin-like"/>
    <property type="match status" value="1"/>
</dbReference>
<evidence type="ECO:0000313" key="4">
    <source>
        <dbReference type="EMBL" id="SNS01853.1"/>
    </source>
</evidence>
<keyword evidence="5" id="KW-1185">Reference proteome</keyword>
<protein>
    <submittedName>
        <fullName evidence="4">Thioredoxin-like</fullName>
    </submittedName>
</protein>
<evidence type="ECO:0000313" key="5">
    <source>
        <dbReference type="Proteomes" id="UP000198379"/>
    </source>
</evidence>
<organism evidence="4 5">
    <name type="scientific">Dokdonia pacifica</name>
    <dbReference type="NCBI Taxonomy" id="1627892"/>
    <lineage>
        <taxon>Bacteria</taxon>
        <taxon>Pseudomonadati</taxon>
        <taxon>Bacteroidota</taxon>
        <taxon>Flavobacteriia</taxon>
        <taxon>Flavobacteriales</taxon>
        <taxon>Flavobacteriaceae</taxon>
        <taxon>Dokdonia</taxon>
    </lineage>
</organism>
<feature type="signal peptide" evidence="2">
    <location>
        <begin position="1"/>
        <end position="18"/>
    </location>
</feature>
<dbReference type="Gene3D" id="3.40.30.10">
    <property type="entry name" value="Glutaredoxin"/>
    <property type="match status" value="1"/>
</dbReference>
<dbReference type="InterPro" id="IPR013766">
    <property type="entry name" value="Thioredoxin_domain"/>
</dbReference>
<reference evidence="4 5" key="1">
    <citation type="submission" date="2017-06" db="EMBL/GenBank/DDBJ databases">
        <authorList>
            <person name="Kim H.J."/>
            <person name="Triplett B.A."/>
        </authorList>
    </citation>
    <scope>NUCLEOTIDE SEQUENCE [LARGE SCALE GENOMIC DNA]</scope>
    <source>
        <strain evidence="4 5">DSM 25597</strain>
    </source>
</reference>
<feature type="chain" id="PRO_5012557094" evidence="2">
    <location>
        <begin position="19"/>
        <end position="148"/>
    </location>
</feature>
<evidence type="ECO:0000256" key="1">
    <source>
        <dbReference type="ARBA" id="ARBA00022729"/>
    </source>
</evidence>
<gene>
    <name evidence="4" type="ORF">SAMN06265376_105287</name>
</gene>
<dbReference type="RefSeq" id="WP_089372534.1">
    <property type="nucleotide sequence ID" value="NZ_BMEP01000006.1"/>
</dbReference>
<keyword evidence="1 2" id="KW-0732">Signal</keyword>
<evidence type="ECO:0000259" key="3">
    <source>
        <dbReference type="PROSITE" id="PS51352"/>
    </source>
</evidence>
<dbReference type="Pfam" id="PF13899">
    <property type="entry name" value="Thioredoxin_7"/>
    <property type="match status" value="1"/>
</dbReference>
<proteinExistence type="predicted"/>
<dbReference type="Proteomes" id="UP000198379">
    <property type="component" value="Unassembled WGS sequence"/>
</dbReference>
<dbReference type="PANTHER" id="PTHR15337">
    <property type="entry name" value="ANTERIOR GRADIENT PROTEIN-RELATED"/>
    <property type="match status" value="1"/>
</dbReference>
<dbReference type="EMBL" id="FZNY01000005">
    <property type="protein sequence ID" value="SNS01853.1"/>
    <property type="molecule type" value="Genomic_DNA"/>
</dbReference>
<dbReference type="AlphaFoldDB" id="A0A239B3S3"/>
<dbReference type="InterPro" id="IPR036249">
    <property type="entry name" value="Thioredoxin-like_sf"/>
</dbReference>
<dbReference type="PANTHER" id="PTHR15337:SF11">
    <property type="entry name" value="THIOREDOXIN DOMAIN-CONTAINING PROTEIN"/>
    <property type="match status" value="1"/>
</dbReference>
<dbReference type="InterPro" id="IPR051099">
    <property type="entry name" value="AGR/TXD"/>
</dbReference>
<accession>A0A239B3S3</accession>
<name>A0A239B3S3_9FLAO</name>
<dbReference type="PROSITE" id="PS51352">
    <property type="entry name" value="THIOREDOXIN_2"/>
    <property type="match status" value="1"/>
</dbReference>
<feature type="domain" description="Thioredoxin" evidence="3">
    <location>
        <begin position="5"/>
        <end position="146"/>
    </location>
</feature>